<dbReference type="GO" id="GO:0005737">
    <property type="term" value="C:cytoplasm"/>
    <property type="evidence" value="ECO:0007669"/>
    <property type="project" value="TreeGrafter"/>
</dbReference>
<dbReference type="GO" id="GO:0048066">
    <property type="term" value="P:developmental pigmentation"/>
    <property type="evidence" value="ECO:0007669"/>
    <property type="project" value="TreeGrafter"/>
</dbReference>
<protein>
    <recommendedName>
        <fullName evidence="2">HPS5-like beta-propeller domain-containing protein</fullName>
    </recommendedName>
</protein>
<comment type="caution">
    <text evidence="3">The sequence shown here is derived from an EMBL/GenBank/DDBJ whole genome shotgun (WGS) entry which is preliminary data.</text>
</comment>
<feature type="region of interest" description="Disordered" evidence="1">
    <location>
        <begin position="457"/>
        <end position="479"/>
    </location>
</feature>
<dbReference type="InterPro" id="IPR056499">
    <property type="entry name" value="Beta-prop_HPS5-like"/>
</dbReference>
<keyword evidence="4" id="KW-1185">Reference proteome</keyword>
<dbReference type="EMBL" id="JBBCAQ010000010">
    <property type="protein sequence ID" value="KAK7602043.1"/>
    <property type="molecule type" value="Genomic_DNA"/>
</dbReference>
<accession>A0AAN9Y6S1</accession>
<evidence type="ECO:0000313" key="4">
    <source>
        <dbReference type="Proteomes" id="UP001367676"/>
    </source>
</evidence>
<name>A0AAN9Y6S1_9HEMI</name>
<feature type="domain" description="HPS5-like beta-propeller" evidence="2">
    <location>
        <begin position="22"/>
        <end position="334"/>
    </location>
</feature>
<dbReference type="PANTHER" id="PTHR23287">
    <property type="entry name" value="RUBY-EYE2-LIKE PROTEIN"/>
    <property type="match status" value="1"/>
</dbReference>
<organism evidence="3 4">
    <name type="scientific">Parthenolecanium corni</name>
    <dbReference type="NCBI Taxonomy" id="536013"/>
    <lineage>
        <taxon>Eukaryota</taxon>
        <taxon>Metazoa</taxon>
        <taxon>Ecdysozoa</taxon>
        <taxon>Arthropoda</taxon>
        <taxon>Hexapoda</taxon>
        <taxon>Insecta</taxon>
        <taxon>Pterygota</taxon>
        <taxon>Neoptera</taxon>
        <taxon>Paraneoptera</taxon>
        <taxon>Hemiptera</taxon>
        <taxon>Sternorrhyncha</taxon>
        <taxon>Coccoidea</taxon>
        <taxon>Coccidae</taxon>
        <taxon>Parthenolecanium</taxon>
    </lineage>
</organism>
<dbReference type="Pfam" id="PF23756">
    <property type="entry name" value="Beta-prop_HPS5"/>
    <property type="match status" value="1"/>
</dbReference>
<dbReference type="PANTHER" id="PTHR23287:SF18">
    <property type="entry name" value="BLOC-2 COMPLEX MEMBER HPS5"/>
    <property type="match status" value="1"/>
</dbReference>
<dbReference type="Proteomes" id="UP001367676">
    <property type="component" value="Unassembled WGS sequence"/>
</dbReference>
<evidence type="ECO:0000259" key="2">
    <source>
        <dbReference type="Pfam" id="PF23756"/>
    </source>
</evidence>
<proteinExistence type="predicted"/>
<gene>
    <name evidence="3" type="ORF">V9T40_009484</name>
</gene>
<dbReference type="InterPro" id="IPR015943">
    <property type="entry name" value="WD40/YVTN_repeat-like_dom_sf"/>
</dbReference>
<evidence type="ECO:0000313" key="3">
    <source>
        <dbReference type="EMBL" id="KAK7602043.1"/>
    </source>
</evidence>
<dbReference type="Gene3D" id="2.130.10.10">
    <property type="entry name" value="YVTN repeat-like/Quinoprotein amine dehydrogenase"/>
    <property type="match status" value="1"/>
</dbReference>
<dbReference type="AlphaFoldDB" id="A0AAN9Y6S1"/>
<sequence>MPFNLDHDVFPLHLENQRQVFYSPLKASQRIKYTCYAVSKNYLIFGATSGGLYIFKRHPYSFYQLIPSQESAITSIVISPSQSLVACATNKNIVRIIELNENYNGKLITRTEELSEFNITALCWTEDRAKPTLFIGDGKGRVYYLKLSFLSKNILNVPITLFMSLDSQIIQLCCDNNLLVISTLTRCYICDLIREHYKQIGQQLRDGLYGATFLKNRKRIFCARPGSRLWEVDLAGDVHSTHQFKKKLAVPPSTFISLFDEPKIKTATDSTPLTITSFNFIKLQDLLGRYIVTYNRNGIYVLNTDTVDVLFWCSCFGNIVDVQCSHSSIFIWNSNGDLHELVFLPAEKYILTLYLKSHYELCMHVLYIFYEKLVSSSAFHELYPLKDFAWSCEQNLGEDHDKKIQILTKIKEKLKTVVANETKLHSGIHVVNNRFHSRRLLDDSAIGVHRPEIFMHANGSSMNENGEHRKRSNSLPTSLKKSISENLEQEINDSDEQPYMPRNLYSGTDTDSELYSSPFVAFASYHILRENFSELGANFSQIFNDSSRNLKQKWLTFEGKITSRVEHPNSMASAVARAPTFYQDEEIVEINDKPIVERRQTNHAEPIANDLNKLQPLFGALESNSELDDDLFDALNAIFQLSWEEDSHLPVSMTMAPVLIKDVFTSRCFVKPFLSAWFDSENFPLNLPSDFLSHYPPMLAHLYDEDELKFDFFLSSVLALFGSLLEARSLLDTIKSFQMPCYYKSFCYVLKHFQKDQPSGYEHVEGERIDWPTPVYLNTMLLMISVDRKDVFCEMGIKKNVDIIDVLYLLLHAVQIDSKNDSSLLLHDYKNVWLNYIQKQHCELNINCLENSNVFRLIVHALISCSAGLQDLCCSNCWFLLPQTSTDQFVLKQLSYAILDTYWSILTESLNSSSIDYATLLSFRCAISDTFKYQPCSSVCYKDIENCNHLICKQFRKKTEQLHLNATSVLAFDAICNLCYRVPFLWKYLSTLQANSNSIQLLDVSHFIQLDNMQQLHMLYPSLIGTNEGQMIFDSLASISEGRCTNCNEKVFDSGSVSWDNASTFVLQHLGAAQTLKLLRCYSSAKINLSSSFYSSALLISLPKIGSDVADRALSIVSNHCRSNYTSLKDFTELNAAYDRDNVSKKAQRITAPVSDAYHWGISVQASHTNQAICYCCSLPLFSKSLIKEYNGGITVFSCSHTYHTICLRNKHCSLTCIVCDRFLR</sequence>
<evidence type="ECO:0000256" key="1">
    <source>
        <dbReference type="SAM" id="MobiDB-lite"/>
    </source>
</evidence>
<dbReference type="SUPFAM" id="SSF50978">
    <property type="entry name" value="WD40 repeat-like"/>
    <property type="match status" value="1"/>
</dbReference>
<dbReference type="InterPro" id="IPR036322">
    <property type="entry name" value="WD40_repeat_dom_sf"/>
</dbReference>
<reference evidence="3 4" key="1">
    <citation type="submission" date="2024-03" db="EMBL/GenBank/DDBJ databases">
        <title>Adaptation during the transition from Ophiocordyceps entomopathogen to insect associate is accompanied by gene loss and intensified selection.</title>
        <authorList>
            <person name="Ward C.M."/>
            <person name="Onetto C.A."/>
            <person name="Borneman A.R."/>
        </authorList>
    </citation>
    <scope>NUCLEOTIDE SEQUENCE [LARGE SCALE GENOMIC DNA]</scope>
    <source>
        <strain evidence="3">AWRI1</strain>
        <tissue evidence="3">Single Adult Female</tissue>
    </source>
</reference>